<evidence type="ECO:0000256" key="2">
    <source>
        <dbReference type="ARBA" id="ARBA00012729"/>
    </source>
</evidence>
<dbReference type="PANTHER" id="PTHR22595:SF197">
    <property type="entry name" value="CHITINASE FAMILY PROTEIN"/>
    <property type="match status" value="1"/>
</dbReference>
<dbReference type="PROSITE" id="PS00774">
    <property type="entry name" value="CHITINASE_19_2"/>
    <property type="match status" value="1"/>
</dbReference>
<keyword evidence="5" id="KW-0146">Chitin degradation</keyword>
<dbReference type="CDD" id="cd00325">
    <property type="entry name" value="chitinase_GH19"/>
    <property type="match status" value="1"/>
</dbReference>
<evidence type="ECO:0000256" key="9">
    <source>
        <dbReference type="ARBA" id="ARBA00023326"/>
    </source>
</evidence>
<keyword evidence="10" id="KW-0732">Signal</keyword>
<keyword evidence="9" id="KW-0624">Polysaccharide degradation</keyword>
<feature type="domain" description="Glycoside hydrolase family 19 catalytic" evidence="12">
    <location>
        <begin position="165"/>
        <end position="175"/>
    </location>
</feature>
<feature type="chain" id="PRO_5043618840" description="chitinase" evidence="10">
    <location>
        <begin position="30"/>
        <end position="247"/>
    </location>
</feature>
<dbReference type="FunFam" id="3.30.20.10:FF:000001">
    <property type="entry name" value="Endochitinase (Chitinase)"/>
    <property type="match status" value="1"/>
</dbReference>
<evidence type="ECO:0000256" key="4">
    <source>
        <dbReference type="ARBA" id="ARBA00022801"/>
    </source>
</evidence>
<evidence type="ECO:0000259" key="11">
    <source>
        <dbReference type="PROSITE" id="PS00773"/>
    </source>
</evidence>
<dbReference type="GO" id="GO:0000272">
    <property type="term" value="P:polysaccharide catabolic process"/>
    <property type="evidence" value="ECO:0007669"/>
    <property type="project" value="UniProtKB-KW"/>
</dbReference>
<keyword evidence="8" id="KW-0326">Glycosidase</keyword>
<reference evidence="13 14" key="1">
    <citation type="journal article" date="2021" name="Commun. Biol.">
        <title>The genome of Shorea leprosula (Dipterocarpaceae) highlights the ecological relevance of drought in aseasonal tropical rainforests.</title>
        <authorList>
            <person name="Ng K.K.S."/>
            <person name="Kobayashi M.J."/>
            <person name="Fawcett J.A."/>
            <person name="Hatakeyama M."/>
            <person name="Paape T."/>
            <person name="Ng C.H."/>
            <person name="Ang C.C."/>
            <person name="Tnah L.H."/>
            <person name="Lee C.T."/>
            <person name="Nishiyama T."/>
            <person name="Sese J."/>
            <person name="O'Brien M.J."/>
            <person name="Copetti D."/>
            <person name="Mohd Noor M.I."/>
            <person name="Ong R.C."/>
            <person name="Putra M."/>
            <person name="Sireger I.Z."/>
            <person name="Indrioko S."/>
            <person name="Kosugi Y."/>
            <person name="Izuno A."/>
            <person name="Isagi Y."/>
            <person name="Lee S.L."/>
            <person name="Shimizu K.K."/>
        </authorList>
    </citation>
    <scope>NUCLEOTIDE SEQUENCE [LARGE SCALE GENOMIC DNA]</scope>
    <source>
        <strain evidence="13">214</strain>
    </source>
</reference>
<evidence type="ECO:0000313" key="13">
    <source>
        <dbReference type="EMBL" id="GKV29205.1"/>
    </source>
</evidence>
<dbReference type="GO" id="GO:0008061">
    <property type="term" value="F:chitin binding"/>
    <property type="evidence" value="ECO:0007669"/>
    <property type="project" value="UniProtKB-KW"/>
</dbReference>
<feature type="domain" description="Glycoside hydrolase family 19 catalytic" evidence="11">
    <location>
        <begin position="52"/>
        <end position="74"/>
    </location>
</feature>
<dbReference type="InterPro" id="IPR000726">
    <property type="entry name" value="Glyco_hydro_19_cat"/>
</dbReference>
<evidence type="ECO:0000256" key="5">
    <source>
        <dbReference type="ARBA" id="ARBA00023024"/>
    </source>
</evidence>
<dbReference type="InterPro" id="IPR023346">
    <property type="entry name" value="Lysozyme-like_dom_sf"/>
</dbReference>
<evidence type="ECO:0000256" key="7">
    <source>
        <dbReference type="ARBA" id="ARBA00023277"/>
    </source>
</evidence>
<dbReference type="Pfam" id="PF00182">
    <property type="entry name" value="Glyco_hydro_19"/>
    <property type="match status" value="1"/>
</dbReference>
<comment type="caution">
    <text evidence="13">The sequence shown here is derived from an EMBL/GenBank/DDBJ whole genome shotgun (WGS) entry which is preliminary data.</text>
</comment>
<dbReference type="PANTHER" id="PTHR22595">
    <property type="entry name" value="CHITINASE-RELATED"/>
    <property type="match status" value="1"/>
</dbReference>
<keyword evidence="7" id="KW-0119">Carbohydrate metabolism</keyword>
<feature type="signal peptide" evidence="10">
    <location>
        <begin position="1"/>
        <end position="29"/>
    </location>
</feature>
<sequence length="247" mass="26518">MASLSIKKSLLTILLACIVFATAPGNVMAQSVDSIVTPQFFDGIKNNAPATCAGKSFYTRDAFLSALSSFPNFGQLGSADDNKREIAAFFAQASHETGSFCYTEEIDKSNTYCQSSTEYPCAAGKSYYGRGPLQLSWNLNYGAAGKALGLDLLNNPETVSTDPVVSFKTALWYWMTAVRPVVGQGFGATTRAINGPVECDGKRPDLVQARANLYTSYCTQLGATGSRKNVQFEFGLHSTGSTEFHGL</sequence>
<name>A0AAV5KX89_9ROSI</name>
<evidence type="ECO:0000259" key="12">
    <source>
        <dbReference type="PROSITE" id="PS00774"/>
    </source>
</evidence>
<dbReference type="Gene3D" id="3.30.20.10">
    <property type="entry name" value="Endochitinase, domain 2"/>
    <property type="match status" value="1"/>
</dbReference>
<dbReference type="AlphaFoldDB" id="A0AAV5KX89"/>
<evidence type="ECO:0000256" key="10">
    <source>
        <dbReference type="SAM" id="SignalP"/>
    </source>
</evidence>
<accession>A0AAV5KX89</accession>
<dbReference type="Proteomes" id="UP001054252">
    <property type="component" value="Unassembled WGS sequence"/>
</dbReference>
<dbReference type="GO" id="GO:0008843">
    <property type="term" value="F:endochitinase activity"/>
    <property type="evidence" value="ECO:0007669"/>
    <property type="project" value="UniProtKB-EC"/>
</dbReference>
<dbReference type="GO" id="GO:0006032">
    <property type="term" value="P:chitin catabolic process"/>
    <property type="evidence" value="ECO:0007669"/>
    <property type="project" value="UniProtKB-KW"/>
</dbReference>
<keyword evidence="3" id="KW-0147">Chitin-binding</keyword>
<evidence type="ECO:0000256" key="3">
    <source>
        <dbReference type="ARBA" id="ARBA00022669"/>
    </source>
</evidence>
<dbReference type="PROSITE" id="PS00773">
    <property type="entry name" value="CHITINASE_19_1"/>
    <property type="match status" value="1"/>
</dbReference>
<gene>
    <name evidence="13" type="ORF">SLEP1_g38151</name>
</gene>
<keyword evidence="4" id="KW-0378">Hydrolase</keyword>
<dbReference type="EC" id="3.2.1.14" evidence="2"/>
<evidence type="ECO:0000256" key="1">
    <source>
        <dbReference type="ARBA" id="ARBA00000822"/>
    </source>
</evidence>
<proteinExistence type="predicted"/>
<keyword evidence="14" id="KW-1185">Reference proteome</keyword>
<evidence type="ECO:0000313" key="14">
    <source>
        <dbReference type="Proteomes" id="UP001054252"/>
    </source>
</evidence>
<protein>
    <recommendedName>
        <fullName evidence="2">chitinase</fullName>
        <ecNumber evidence="2">3.2.1.14</ecNumber>
    </recommendedName>
</protein>
<evidence type="ECO:0000256" key="6">
    <source>
        <dbReference type="ARBA" id="ARBA00023157"/>
    </source>
</evidence>
<comment type="catalytic activity">
    <reaction evidence="1">
        <text>Random endo-hydrolysis of N-acetyl-beta-D-glucosaminide (1-&gt;4)-beta-linkages in chitin and chitodextrins.</text>
        <dbReference type="EC" id="3.2.1.14"/>
    </reaction>
</comment>
<dbReference type="Gene3D" id="1.10.530.10">
    <property type="match status" value="1"/>
</dbReference>
<organism evidence="13 14">
    <name type="scientific">Rubroshorea leprosula</name>
    <dbReference type="NCBI Taxonomy" id="152421"/>
    <lineage>
        <taxon>Eukaryota</taxon>
        <taxon>Viridiplantae</taxon>
        <taxon>Streptophyta</taxon>
        <taxon>Embryophyta</taxon>
        <taxon>Tracheophyta</taxon>
        <taxon>Spermatophyta</taxon>
        <taxon>Magnoliopsida</taxon>
        <taxon>eudicotyledons</taxon>
        <taxon>Gunneridae</taxon>
        <taxon>Pentapetalae</taxon>
        <taxon>rosids</taxon>
        <taxon>malvids</taxon>
        <taxon>Malvales</taxon>
        <taxon>Dipterocarpaceae</taxon>
        <taxon>Rubroshorea</taxon>
    </lineage>
</organism>
<dbReference type="GO" id="GO:0016998">
    <property type="term" value="P:cell wall macromolecule catabolic process"/>
    <property type="evidence" value="ECO:0007669"/>
    <property type="project" value="InterPro"/>
</dbReference>
<dbReference type="SUPFAM" id="SSF53955">
    <property type="entry name" value="Lysozyme-like"/>
    <property type="match status" value="1"/>
</dbReference>
<evidence type="ECO:0000256" key="8">
    <source>
        <dbReference type="ARBA" id="ARBA00023295"/>
    </source>
</evidence>
<dbReference type="EMBL" id="BPVZ01000082">
    <property type="protein sequence ID" value="GKV29205.1"/>
    <property type="molecule type" value="Genomic_DNA"/>
</dbReference>
<keyword evidence="6" id="KW-1015">Disulfide bond</keyword>